<reference evidence="2 3" key="1">
    <citation type="journal article" date="2020" name="Cell">
        <title>Large-Scale Comparative Analyses of Tick Genomes Elucidate Their Genetic Diversity and Vector Capacities.</title>
        <authorList>
            <consortium name="Tick Genome and Microbiome Consortium (TIGMIC)"/>
            <person name="Jia N."/>
            <person name="Wang J."/>
            <person name="Shi W."/>
            <person name="Du L."/>
            <person name="Sun Y."/>
            <person name="Zhan W."/>
            <person name="Jiang J.F."/>
            <person name="Wang Q."/>
            <person name="Zhang B."/>
            <person name="Ji P."/>
            <person name="Bell-Sakyi L."/>
            <person name="Cui X.M."/>
            <person name="Yuan T.T."/>
            <person name="Jiang B.G."/>
            <person name="Yang W.F."/>
            <person name="Lam T.T."/>
            <person name="Chang Q.C."/>
            <person name="Ding S.J."/>
            <person name="Wang X.J."/>
            <person name="Zhu J.G."/>
            <person name="Ruan X.D."/>
            <person name="Zhao L."/>
            <person name="Wei J.T."/>
            <person name="Ye R.Z."/>
            <person name="Que T.C."/>
            <person name="Du C.H."/>
            <person name="Zhou Y.H."/>
            <person name="Cheng J.X."/>
            <person name="Dai P.F."/>
            <person name="Guo W.B."/>
            <person name="Han X.H."/>
            <person name="Huang E.J."/>
            <person name="Li L.F."/>
            <person name="Wei W."/>
            <person name="Gao Y.C."/>
            <person name="Liu J.Z."/>
            <person name="Shao H.Z."/>
            <person name="Wang X."/>
            <person name="Wang C.C."/>
            <person name="Yang T.C."/>
            <person name="Huo Q.B."/>
            <person name="Li W."/>
            <person name="Chen H.Y."/>
            <person name="Chen S.E."/>
            <person name="Zhou L.G."/>
            <person name="Ni X.B."/>
            <person name="Tian J.H."/>
            <person name="Sheng Y."/>
            <person name="Liu T."/>
            <person name="Pan Y.S."/>
            <person name="Xia L.Y."/>
            <person name="Li J."/>
            <person name="Zhao F."/>
            <person name="Cao W.C."/>
        </authorList>
    </citation>
    <scope>NUCLEOTIDE SEQUENCE [LARGE SCALE GENOMIC DNA]</scope>
    <source>
        <strain evidence="2">HaeL-2018</strain>
    </source>
</reference>
<keyword evidence="3" id="KW-1185">Reference proteome</keyword>
<name>A0A9J6H865_HAELO</name>
<dbReference type="EMBL" id="JABSTR010000627">
    <property type="protein sequence ID" value="KAH9382909.1"/>
    <property type="molecule type" value="Genomic_DNA"/>
</dbReference>
<feature type="region of interest" description="Disordered" evidence="1">
    <location>
        <begin position="1"/>
        <end position="53"/>
    </location>
</feature>
<dbReference type="Proteomes" id="UP000821853">
    <property type="component" value="Unassembled WGS sequence"/>
</dbReference>
<accession>A0A9J6H865</accession>
<dbReference type="VEuPathDB" id="VectorBase:HLOH_064511"/>
<comment type="caution">
    <text evidence="2">The sequence shown here is derived from an EMBL/GenBank/DDBJ whole genome shotgun (WGS) entry which is preliminary data.</text>
</comment>
<protein>
    <submittedName>
        <fullName evidence="2">Uncharacterized protein</fullName>
    </submittedName>
</protein>
<evidence type="ECO:0000256" key="1">
    <source>
        <dbReference type="SAM" id="MobiDB-lite"/>
    </source>
</evidence>
<proteinExistence type="predicted"/>
<evidence type="ECO:0000313" key="2">
    <source>
        <dbReference type="EMBL" id="KAH9382909.1"/>
    </source>
</evidence>
<sequence>MKLRATRVTGRKAERGKGAPLRSANPKKAAGGRGGLSAEVSTRPLVSERGGSGCQKRHVSRVVSLFRTLRGSFGLGASAIKKEKKTWVSRCARAWVSRFVCLFSVDGGRERLSLPGSGVRTRSQPS</sequence>
<gene>
    <name evidence="2" type="ORF">HPB48_023534</name>
</gene>
<dbReference type="AlphaFoldDB" id="A0A9J6H865"/>
<organism evidence="2 3">
    <name type="scientific">Haemaphysalis longicornis</name>
    <name type="common">Bush tick</name>
    <dbReference type="NCBI Taxonomy" id="44386"/>
    <lineage>
        <taxon>Eukaryota</taxon>
        <taxon>Metazoa</taxon>
        <taxon>Ecdysozoa</taxon>
        <taxon>Arthropoda</taxon>
        <taxon>Chelicerata</taxon>
        <taxon>Arachnida</taxon>
        <taxon>Acari</taxon>
        <taxon>Parasitiformes</taxon>
        <taxon>Ixodida</taxon>
        <taxon>Ixodoidea</taxon>
        <taxon>Ixodidae</taxon>
        <taxon>Haemaphysalinae</taxon>
        <taxon>Haemaphysalis</taxon>
    </lineage>
</organism>
<evidence type="ECO:0000313" key="3">
    <source>
        <dbReference type="Proteomes" id="UP000821853"/>
    </source>
</evidence>